<protein>
    <submittedName>
        <fullName evidence="1">Uncharacterized protein</fullName>
    </submittedName>
</protein>
<dbReference type="InterPro" id="IPR053137">
    <property type="entry name" value="NLR-like"/>
</dbReference>
<dbReference type="SUPFAM" id="SSF48452">
    <property type="entry name" value="TPR-like"/>
    <property type="match status" value="3"/>
</dbReference>
<comment type="caution">
    <text evidence="1">The sequence shown here is derived from an EMBL/GenBank/DDBJ whole genome shotgun (WGS) entry which is preliminary data.</text>
</comment>
<dbReference type="PANTHER" id="PTHR46082:SF6">
    <property type="entry name" value="AAA+ ATPASE DOMAIN-CONTAINING PROTEIN-RELATED"/>
    <property type="match status" value="1"/>
</dbReference>
<evidence type="ECO:0000313" key="1">
    <source>
        <dbReference type="EMBL" id="RLV81564.1"/>
    </source>
</evidence>
<dbReference type="SUPFAM" id="SSF52540">
    <property type="entry name" value="P-loop containing nucleoside triphosphate hydrolases"/>
    <property type="match status" value="1"/>
</dbReference>
<accession>A0A3L8RPG2</accession>
<evidence type="ECO:0000313" key="2">
    <source>
        <dbReference type="Proteomes" id="UP000281594"/>
    </source>
</evidence>
<dbReference type="EMBL" id="QYCY01000001">
    <property type="protein sequence ID" value="RLV81564.1"/>
    <property type="molecule type" value="Genomic_DNA"/>
</dbReference>
<dbReference type="PRINTS" id="PR00381">
    <property type="entry name" value="KINESINLIGHT"/>
</dbReference>
<dbReference type="Proteomes" id="UP000281594">
    <property type="component" value="Unassembled WGS sequence"/>
</dbReference>
<gene>
    <name evidence="1" type="ORF">D3C57_124305</name>
</gene>
<dbReference type="Pfam" id="PF13374">
    <property type="entry name" value="TPR_10"/>
    <property type="match status" value="3"/>
</dbReference>
<dbReference type="InterPro" id="IPR027417">
    <property type="entry name" value="P-loop_NTPase"/>
</dbReference>
<organism evidence="1 2">
    <name type="scientific">Streptomyces rapamycinicus (strain ATCC 29253 / DSM 41530 / NRRL 5491 / AYB-994)</name>
    <name type="common">Streptomyces hygroscopicus (strain ATCC 29253)</name>
    <dbReference type="NCBI Taxonomy" id="1343740"/>
    <lineage>
        <taxon>Bacteria</taxon>
        <taxon>Bacillati</taxon>
        <taxon>Actinomycetota</taxon>
        <taxon>Actinomycetes</taxon>
        <taxon>Kitasatosporales</taxon>
        <taxon>Streptomycetaceae</taxon>
        <taxon>Streptomyces</taxon>
        <taxon>Streptomyces violaceusniger group</taxon>
    </lineage>
</organism>
<dbReference type="InterPro" id="IPR011990">
    <property type="entry name" value="TPR-like_helical_dom_sf"/>
</dbReference>
<dbReference type="PANTHER" id="PTHR46082">
    <property type="entry name" value="ATP/GTP-BINDING PROTEIN-RELATED"/>
    <property type="match status" value="1"/>
</dbReference>
<dbReference type="AlphaFoldDB" id="A0A3L8RPG2"/>
<dbReference type="Gene3D" id="1.25.40.10">
    <property type="entry name" value="Tetratricopeptide repeat domain"/>
    <property type="match status" value="2"/>
</dbReference>
<sequence>MGTNYGTVHAGDVRVQTPVALPSPAGLPTPHGTHNLPRPVSHRFVGREEETANLKRALHPGNARAATQVVTQTVSGLGGIGKSSLALHYAHGHRTEYTAVWWINAEIPETITASLAQLTARLTPGIDASTIASDVLAEWALAWLETHSGWLLVFDNATDPHHLAPYLARLTGGSHLVTSRLSHGWDALADEPLHLDVLGLEAAVGLLCHLAGRNGAAEHSAAAELAAELGCLPLALEQAGTYVRRTRSTFSGYLERFRAQTARMLATPGNGDPHSTTIARTWRVTVDTIANRDPLAVRLLQIMAWLAPNEIPRDLLDGLAEDPGAESDALALLADFSMITLTETAVATHRLVQAVARTPDPDDPHRTEGAITEARATSTSLLMAALPQDPETNPTEWPRWRDLLPHIETHAAHFRTDTTDTALILHGTSRFLLSQRQPAQATAYAERAAAASARLHGEDDPTTLACRHSLARAYQMAENLNQAISLHEQTLTDSIRILGEDHPHTLIYRHSLAGAHLNAGNLARAIPLYEQTLTDHIRVLGDDHPNTLSSRHSLATAYQAAGNPNRAIPLQKQTLSDQIRILGKDHPQTLNSCNNLAYSYELKGDLVRAVRLSKQTLDGRIRILGEDHPDTLTSRNNLAGIYLAAGNLGRAIPLYEHSLTDHLRVLGEDHPQTLTSRNNLAGAYKAAGDPNRAIPLHEQTLADRVRILGEDHPDTLASRNNLAHAYQGAGDLNRAIPLYEQTLTACVRVLGEDHPVTRTVRDNLRQARSDSA</sequence>
<dbReference type="GO" id="GO:0043531">
    <property type="term" value="F:ADP binding"/>
    <property type="evidence" value="ECO:0007669"/>
    <property type="project" value="InterPro"/>
</dbReference>
<name>A0A3L8RPG2_STRRN</name>
<dbReference type="Gene3D" id="3.40.50.300">
    <property type="entry name" value="P-loop containing nucleotide triphosphate hydrolases"/>
    <property type="match status" value="1"/>
</dbReference>
<proteinExistence type="predicted"/>
<dbReference type="Pfam" id="PF13424">
    <property type="entry name" value="TPR_12"/>
    <property type="match status" value="2"/>
</dbReference>
<reference evidence="1 2" key="1">
    <citation type="journal article" date="2018" name="J. Biol. Chem.">
        <title>Discovery of the actinoplanic acid pathway in Streptomyces rapamycinicus reveals a genetically conserved synergism with rapamycin.</title>
        <authorList>
            <person name="Mrak P."/>
            <person name="Krastel P."/>
            <person name="Pivk Lukancic P."/>
            <person name="Tao J."/>
            <person name="Pistorius D."/>
            <person name="Moore C.M."/>
        </authorList>
    </citation>
    <scope>NUCLEOTIDE SEQUENCE [LARGE SCALE GENOMIC DNA]</scope>
    <source>
        <strain evidence="1 2">NRRL 5491</strain>
    </source>
</reference>
<dbReference type="NCBIfam" id="NF040586">
    <property type="entry name" value="FxSxx_TPR"/>
    <property type="match status" value="1"/>
</dbReference>